<evidence type="ECO:0000313" key="1">
    <source>
        <dbReference type="EMBL" id="KAJ3978830.1"/>
    </source>
</evidence>
<accession>A0AA38PPC5</accession>
<dbReference type="AlphaFoldDB" id="A0AA38PPC5"/>
<proteinExistence type="predicted"/>
<organism evidence="1 2">
    <name type="scientific">Lentinula detonsa</name>
    <dbReference type="NCBI Taxonomy" id="2804962"/>
    <lineage>
        <taxon>Eukaryota</taxon>
        <taxon>Fungi</taxon>
        <taxon>Dikarya</taxon>
        <taxon>Basidiomycota</taxon>
        <taxon>Agaricomycotina</taxon>
        <taxon>Agaricomycetes</taxon>
        <taxon>Agaricomycetidae</taxon>
        <taxon>Agaricales</taxon>
        <taxon>Marasmiineae</taxon>
        <taxon>Omphalotaceae</taxon>
        <taxon>Lentinula</taxon>
    </lineage>
</organism>
<dbReference type="EMBL" id="MU802664">
    <property type="protein sequence ID" value="KAJ3978830.1"/>
    <property type="molecule type" value="Genomic_DNA"/>
</dbReference>
<sequence length="58" mass="6442">MAGAKSPRNSKTSQKLVVLPSAPQTKPILGEDKDIFGYETDVGIRMRDYKSQADRMSK</sequence>
<protein>
    <submittedName>
        <fullName evidence="1">Uncharacterized protein</fullName>
    </submittedName>
</protein>
<name>A0AA38PPC5_9AGAR</name>
<reference evidence="1" key="1">
    <citation type="submission" date="2022-08" db="EMBL/GenBank/DDBJ databases">
        <authorList>
            <consortium name="DOE Joint Genome Institute"/>
            <person name="Min B."/>
            <person name="Riley R."/>
            <person name="Sierra-Patev S."/>
            <person name="Naranjo-Ortiz M."/>
            <person name="Looney B."/>
            <person name="Konkel Z."/>
            <person name="Slot J.C."/>
            <person name="Sakamoto Y."/>
            <person name="Steenwyk J.L."/>
            <person name="Rokas A."/>
            <person name="Carro J."/>
            <person name="Camarero S."/>
            <person name="Ferreira P."/>
            <person name="Molpeceres G."/>
            <person name="Ruiz-Duenas F.J."/>
            <person name="Serrano A."/>
            <person name="Henrissat B."/>
            <person name="Drula E."/>
            <person name="Hughes K.W."/>
            <person name="Mata J.L."/>
            <person name="Ishikawa N.K."/>
            <person name="Vargas-Isla R."/>
            <person name="Ushijima S."/>
            <person name="Smith C.A."/>
            <person name="Ahrendt S."/>
            <person name="Andreopoulos W."/>
            <person name="He G."/>
            <person name="Labutti K."/>
            <person name="Lipzen A."/>
            <person name="Ng V."/>
            <person name="Sandor L."/>
            <person name="Barry K."/>
            <person name="Martinez A.T."/>
            <person name="Xiao Y."/>
            <person name="Gibbons J.G."/>
            <person name="Terashima K."/>
            <person name="Hibbett D.S."/>
            <person name="Grigoriev I.V."/>
        </authorList>
    </citation>
    <scope>NUCLEOTIDE SEQUENCE</scope>
    <source>
        <strain evidence="1">TFB7829</strain>
    </source>
</reference>
<comment type="caution">
    <text evidence="1">The sequence shown here is derived from an EMBL/GenBank/DDBJ whole genome shotgun (WGS) entry which is preliminary data.</text>
</comment>
<dbReference type="Proteomes" id="UP001163850">
    <property type="component" value="Unassembled WGS sequence"/>
</dbReference>
<evidence type="ECO:0000313" key="2">
    <source>
        <dbReference type="Proteomes" id="UP001163850"/>
    </source>
</evidence>
<gene>
    <name evidence="1" type="ORF">F5890DRAFT_1422209</name>
</gene>